<evidence type="ECO:0000313" key="1">
    <source>
        <dbReference type="EMBL" id="DAF53662.1"/>
    </source>
</evidence>
<name>A0A8S5SRT2_9CAUD</name>
<organism evidence="1">
    <name type="scientific">Siphoviridae sp. ctMRT7</name>
    <dbReference type="NCBI Taxonomy" id="2827855"/>
    <lineage>
        <taxon>Viruses</taxon>
        <taxon>Duplodnaviria</taxon>
        <taxon>Heunggongvirae</taxon>
        <taxon>Uroviricota</taxon>
        <taxon>Caudoviricetes</taxon>
    </lineage>
</organism>
<dbReference type="EMBL" id="BK032661">
    <property type="protein sequence ID" value="DAF53662.1"/>
    <property type="molecule type" value="Genomic_DNA"/>
</dbReference>
<accession>A0A8S5SRT2</accession>
<sequence length="43" mass="4756">MIFCAGGGKQLPASRGGWLWLRVLALLLSWSVFWPPDGIIVSR</sequence>
<proteinExistence type="predicted"/>
<protein>
    <submittedName>
        <fullName evidence="1">Uncharacterized protein</fullName>
    </submittedName>
</protein>
<reference evidence="1" key="1">
    <citation type="journal article" date="2021" name="Proc. Natl. Acad. Sci. U.S.A.">
        <title>A Catalog of Tens of Thousands of Viruses from Human Metagenomes Reveals Hidden Associations with Chronic Diseases.</title>
        <authorList>
            <person name="Tisza M.J."/>
            <person name="Buck C.B."/>
        </authorList>
    </citation>
    <scope>NUCLEOTIDE SEQUENCE</scope>
    <source>
        <strain evidence="1">CtMRT7</strain>
    </source>
</reference>